<feature type="region of interest" description="Disordered" evidence="2">
    <location>
        <begin position="548"/>
        <end position="595"/>
    </location>
</feature>
<evidence type="ECO:0000256" key="1">
    <source>
        <dbReference type="SAM" id="Coils"/>
    </source>
</evidence>
<feature type="compositionally biased region" description="Low complexity" evidence="2">
    <location>
        <begin position="150"/>
        <end position="162"/>
    </location>
</feature>
<reference evidence="3" key="1">
    <citation type="journal article" date="2022" name="Int. J. Mol. Sci.">
        <title>Draft Genome of Tanacetum Coccineum: Genomic Comparison of Closely Related Tanacetum-Family Plants.</title>
        <authorList>
            <person name="Yamashiro T."/>
            <person name="Shiraishi A."/>
            <person name="Nakayama K."/>
            <person name="Satake H."/>
        </authorList>
    </citation>
    <scope>NUCLEOTIDE SEQUENCE</scope>
</reference>
<feature type="region of interest" description="Disordered" evidence="2">
    <location>
        <begin position="114"/>
        <end position="180"/>
    </location>
</feature>
<keyword evidence="4" id="KW-1185">Reference proteome</keyword>
<organism evidence="3 4">
    <name type="scientific">Tanacetum coccineum</name>
    <dbReference type="NCBI Taxonomy" id="301880"/>
    <lineage>
        <taxon>Eukaryota</taxon>
        <taxon>Viridiplantae</taxon>
        <taxon>Streptophyta</taxon>
        <taxon>Embryophyta</taxon>
        <taxon>Tracheophyta</taxon>
        <taxon>Spermatophyta</taxon>
        <taxon>Magnoliopsida</taxon>
        <taxon>eudicotyledons</taxon>
        <taxon>Gunneridae</taxon>
        <taxon>Pentapetalae</taxon>
        <taxon>asterids</taxon>
        <taxon>campanulids</taxon>
        <taxon>Asterales</taxon>
        <taxon>Asteraceae</taxon>
        <taxon>Asteroideae</taxon>
        <taxon>Anthemideae</taxon>
        <taxon>Anthemidinae</taxon>
        <taxon>Tanacetum</taxon>
    </lineage>
</organism>
<feature type="compositionally biased region" description="Acidic residues" evidence="2">
    <location>
        <begin position="269"/>
        <end position="279"/>
    </location>
</feature>
<gene>
    <name evidence="3" type="ORF">Tco_0858669</name>
</gene>
<feature type="compositionally biased region" description="Basic and acidic residues" evidence="2">
    <location>
        <begin position="389"/>
        <end position="400"/>
    </location>
</feature>
<comment type="caution">
    <text evidence="3">The sequence shown here is derived from an EMBL/GenBank/DDBJ whole genome shotgun (WGS) entry which is preliminary data.</text>
</comment>
<evidence type="ECO:0000256" key="2">
    <source>
        <dbReference type="SAM" id="MobiDB-lite"/>
    </source>
</evidence>
<evidence type="ECO:0000313" key="3">
    <source>
        <dbReference type="EMBL" id="GJT11627.1"/>
    </source>
</evidence>
<feature type="region of interest" description="Disordered" evidence="2">
    <location>
        <begin position="354"/>
        <end position="412"/>
    </location>
</feature>
<evidence type="ECO:0000313" key="4">
    <source>
        <dbReference type="Proteomes" id="UP001151760"/>
    </source>
</evidence>
<reference evidence="3" key="2">
    <citation type="submission" date="2022-01" db="EMBL/GenBank/DDBJ databases">
        <authorList>
            <person name="Yamashiro T."/>
            <person name="Shiraishi A."/>
            <person name="Satake H."/>
            <person name="Nakayama K."/>
        </authorList>
    </citation>
    <scope>NUCLEOTIDE SEQUENCE</scope>
</reference>
<feature type="compositionally biased region" description="Basic and acidic residues" evidence="2">
    <location>
        <begin position="293"/>
        <end position="326"/>
    </location>
</feature>
<proteinExistence type="predicted"/>
<protein>
    <submittedName>
        <fullName evidence="3">Uncharacterized protein</fullName>
    </submittedName>
</protein>
<accession>A0ABQ5BBZ1</accession>
<feature type="compositionally biased region" description="Acidic residues" evidence="2">
    <location>
        <begin position="401"/>
        <end position="412"/>
    </location>
</feature>
<dbReference type="EMBL" id="BQNB010013082">
    <property type="protein sequence ID" value="GJT11627.1"/>
    <property type="molecule type" value="Genomic_DNA"/>
</dbReference>
<dbReference type="Proteomes" id="UP001151760">
    <property type="component" value="Unassembled WGS sequence"/>
</dbReference>
<feature type="coiled-coil region" evidence="1">
    <location>
        <begin position="412"/>
        <end position="458"/>
    </location>
</feature>
<keyword evidence="1" id="KW-0175">Coiled coil</keyword>
<feature type="compositionally biased region" description="Basic and acidic residues" evidence="2">
    <location>
        <begin position="548"/>
        <end position="562"/>
    </location>
</feature>
<name>A0ABQ5BBZ1_9ASTR</name>
<feature type="compositionally biased region" description="Polar residues" evidence="2">
    <location>
        <begin position="280"/>
        <end position="292"/>
    </location>
</feature>
<feature type="region of interest" description="Disordered" evidence="2">
    <location>
        <begin position="236"/>
        <end position="256"/>
    </location>
</feature>
<feature type="compositionally biased region" description="Basic and acidic residues" evidence="2">
    <location>
        <begin position="359"/>
        <end position="376"/>
    </location>
</feature>
<feature type="region of interest" description="Disordered" evidence="2">
    <location>
        <begin position="269"/>
        <end position="339"/>
    </location>
</feature>
<feature type="compositionally biased region" description="Basic residues" evidence="2">
    <location>
        <begin position="563"/>
        <end position="581"/>
    </location>
</feature>
<sequence>MNHCISSKSTSWDQIPTNIATAVICLATNQKYNFSKLIFNAMMRHLDATKKFVMYPRFLKIFLSNQLRNVPVPMDHFPIPVLTKKVLTFMVKKGKHFLENVTPLFDSMLVQPIEDESEVSERPSESQPIPSPTLPSEDQPESQFDPSPRPSSSIPIPDSNPEGSGGNHGGQSSSDKSLSRNEDVLTLQSVYDLCVSLCTQVTAQAAEIKGVKAQIKQLKKRARPIIHHHKAWLRGRKAIKSSKGAPTVHKDPAFDDLDDILDDAMDYQETEDAQNEESTDLQQGTDKQNQGTDRTKESTDKPDESTDKPDEGTDKLDEGIADPKDENSDESVAPTTVFKDDETIAQFLVTMSQNKAKQKGVEIKDVKDTDRSRTTTERSILTLNPLPKIDPKDKGKKVLEEEAESDVDSEGVNEAERKFAQLANDEEMARKVQEQWVAEEEKERLAEEEATKAAFTNKYDLIQARLNADKILAEKLQEEEREKFTIKERAKLLHDTIVVQRRFFAQQRSEAIRNRLPSRTQLRNQMMTYLKHDERIIKDLNKKATGIKKPDSIKEESKEKEGTRKRKLGTRKNMKSRKRRFRQDTSEGNETDSEKENDELRLCLTIALDENKEVDYEILDKKYPIIEWKSIYLGIKPHYDETKDEEEVNLNVVIRSNGQRRYFSTLMRVLSIFDKEDVCTVYQLVMDRYQGEISEGFDIKLQGSSGVHTLMTEAGLVIHLLVEKKYPLKKKVLLQMLKLKLESEEGSTMALELIRFVKKLIAELEPENSDGNEEDL</sequence>